<organism evidence="5 6">
    <name type="scientific">Malaciobacter marinus</name>
    <dbReference type="NCBI Taxonomy" id="505249"/>
    <lineage>
        <taxon>Bacteria</taxon>
        <taxon>Pseudomonadati</taxon>
        <taxon>Campylobacterota</taxon>
        <taxon>Epsilonproteobacteria</taxon>
        <taxon>Campylobacterales</taxon>
        <taxon>Arcobacteraceae</taxon>
        <taxon>Malaciobacter</taxon>
    </lineage>
</organism>
<evidence type="ECO:0000259" key="4">
    <source>
        <dbReference type="Pfam" id="PF01645"/>
    </source>
</evidence>
<dbReference type="Gene3D" id="3.20.20.70">
    <property type="entry name" value="Aldolase class I"/>
    <property type="match status" value="1"/>
</dbReference>
<dbReference type="AlphaFoldDB" id="A0A347THA2"/>
<dbReference type="Pfam" id="PF01645">
    <property type="entry name" value="Glu_synthase"/>
    <property type="match status" value="1"/>
</dbReference>
<dbReference type="PANTHER" id="PTHR43819">
    <property type="entry name" value="ARCHAEAL-TYPE GLUTAMATE SYNTHASE [NADPH]"/>
    <property type="match status" value="1"/>
</dbReference>
<keyword evidence="3" id="KW-0812">Transmembrane</keyword>
<evidence type="ECO:0000313" key="6">
    <source>
        <dbReference type="Proteomes" id="UP000264693"/>
    </source>
</evidence>
<dbReference type="Proteomes" id="UP000264693">
    <property type="component" value="Chromosome"/>
</dbReference>
<dbReference type="InterPro" id="IPR013785">
    <property type="entry name" value="Aldolase_TIM"/>
</dbReference>
<dbReference type="SUPFAM" id="SSF51395">
    <property type="entry name" value="FMN-linked oxidoreductases"/>
    <property type="match status" value="1"/>
</dbReference>
<sequence>MNNTVLIIDITIALFVIIIIAWYVHDKYVQRDHQLLVNYPIIGRLRYVFEEFREPFRQYFGDEKFYESKDKLDWVYKAARDVPNYASFSPSQPLPKPKFMLRHATIVLNEDEVDTHFEVVFGEKRKYPYHAKSIIARSAMSDGSISPEGTRAFVRGSFMGNFPINSGEGGLTSNFFVTHRNYKPEYMTVVHGNIFQRVCKKIVQKLFNGAMSADVYRSLVFKKDPEAETYVFDLKSEIFHRPNWEAPLENFPKEVPQDMPDIILQLSSGLYGARDKQGNFDPDRYQKTMRFCKMTEIKMAQGAKQTGGKLIADKVSPAIAYYRNVEAHKDLFSPNRFPYANSVEELFDFVGKLQELSEKPVGIKIVISDIENIEPYAKEIKKRVDAGNDAYPDFISIDGGSGGSATAPIEMMERIGLNARDSIYLVDKILRDYDVRDKIKIVASGKVLTPDDLIIILSLGADFVQIARGFMMSAGCIRARYCSGTNGHECPVGLATQDKSKRKKYFVYKHAKYVRDYHNNLLKGVRGLLAVMGLKNVNQLNKHRLIFLDKDSKVHDNIDSVFKRRLDIGKDLGDEYHELR</sequence>
<dbReference type="EMBL" id="CP032101">
    <property type="protein sequence ID" value="AXX85980.1"/>
    <property type="molecule type" value="Genomic_DNA"/>
</dbReference>
<dbReference type="GO" id="GO:0006537">
    <property type="term" value="P:glutamate biosynthetic process"/>
    <property type="evidence" value="ECO:0007669"/>
    <property type="project" value="InterPro"/>
</dbReference>
<accession>A0A347THA2</accession>
<dbReference type="GO" id="GO:0015930">
    <property type="term" value="F:glutamate synthase activity"/>
    <property type="evidence" value="ECO:0007669"/>
    <property type="project" value="InterPro"/>
</dbReference>
<evidence type="ECO:0000313" key="5">
    <source>
        <dbReference type="EMBL" id="AXX85980.1"/>
    </source>
</evidence>
<dbReference type="CDD" id="cd02808">
    <property type="entry name" value="GltS_FMN"/>
    <property type="match status" value="1"/>
</dbReference>
<comment type="similarity">
    <text evidence="1 2">Belongs to the glutamate synthase family.</text>
</comment>
<keyword evidence="3" id="KW-1133">Transmembrane helix</keyword>
<evidence type="ECO:0000256" key="2">
    <source>
        <dbReference type="PIRNR" id="PIRNR006429"/>
    </source>
</evidence>
<feature type="domain" description="Glutamate synthase" evidence="4">
    <location>
        <begin position="123"/>
        <end position="534"/>
    </location>
</feature>
<dbReference type="RefSeq" id="WP_228150798.1">
    <property type="nucleotide sequence ID" value="NZ_CP032101.1"/>
</dbReference>
<evidence type="ECO:0000256" key="3">
    <source>
        <dbReference type="SAM" id="Phobius"/>
    </source>
</evidence>
<name>A0A347THA2_9BACT</name>
<protein>
    <submittedName>
        <fullName evidence="5">FMN-binding glutamate synthase family protein</fullName>
    </submittedName>
</protein>
<keyword evidence="3" id="KW-0472">Membrane</keyword>
<evidence type="ECO:0000256" key="1">
    <source>
        <dbReference type="ARBA" id="ARBA00009716"/>
    </source>
</evidence>
<dbReference type="KEGG" id="amar:AMRN_0186"/>
<dbReference type="InterPro" id="IPR024188">
    <property type="entry name" value="GltB"/>
</dbReference>
<proteinExistence type="inferred from homology"/>
<dbReference type="PANTHER" id="PTHR43819:SF1">
    <property type="entry name" value="ARCHAEAL-TYPE GLUTAMATE SYNTHASE [NADPH]"/>
    <property type="match status" value="1"/>
</dbReference>
<feature type="transmembrane region" description="Helical" evidence="3">
    <location>
        <begin position="6"/>
        <end position="24"/>
    </location>
</feature>
<reference evidence="5 6" key="1">
    <citation type="submission" date="2018-08" db="EMBL/GenBank/DDBJ databases">
        <title>Complete genome of the Arcobacter marinus type strain JCM 15502.</title>
        <authorList>
            <person name="Miller W.G."/>
            <person name="Yee E."/>
            <person name="Huynh S."/>
            <person name="Parker C.T."/>
        </authorList>
    </citation>
    <scope>NUCLEOTIDE SEQUENCE [LARGE SCALE GENOMIC DNA]</scope>
    <source>
        <strain evidence="5 6">JCM 15502</strain>
    </source>
</reference>
<dbReference type="PIRSF" id="PIRSF006429">
    <property type="entry name" value="GOGAT_lg_2"/>
    <property type="match status" value="1"/>
</dbReference>
<gene>
    <name evidence="5" type="ORF">AMRN_0186</name>
</gene>
<dbReference type="InterPro" id="IPR002932">
    <property type="entry name" value="Glu_synthdom"/>
</dbReference>